<keyword evidence="1" id="KW-0472">Membrane</keyword>
<accession>A0AA91ZTJ6</accession>
<dbReference type="Proteomes" id="UP000221020">
    <property type="component" value="Unassembled WGS sequence"/>
</dbReference>
<gene>
    <name evidence="2" type="ORF">CON65_09735</name>
</gene>
<evidence type="ECO:0000313" key="2">
    <source>
        <dbReference type="EMBL" id="PED82840.1"/>
    </source>
</evidence>
<dbReference type="AlphaFoldDB" id="A0AA91ZTJ6"/>
<evidence type="ECO:0000256" key="1">
    <source>
        <dbReference type="SAM" id="Phobius"/>
    </source>
</evidence>
<evidence type="ECO:0000313" key="3">
    <source>
        <dbReference type="Proteomes" id="UP000221020"/>
    </source>
</evidence>
<feature type="transmembrane region" description="Helical" evidence="1">
    <location>
        <begin position="6"/>
        <end position="29"/>
    </location>
</feature>
<comment type="caution">
    <text evidence="2">The sequence shown here is derived from an EMBL/GenBank/DDBJ whole genome shotgun (WGS) entry which is preliminary data.</text>
</comment>
<reference evidence="2 3" key="1">
    <citation type="submission" date="2017-09" db="EMBL/GenBank/DDBJ databases">
        <title>Large-scale bioinformatics analysis of Bacillus genomes uncovers conserved roles of natural products in bacterial physiology.</title>
        <authorList>
            <consortium name="Agbiome Team Llc"/>
            <person name="Bleich R.M."/>
            <person name="Grubbs K.J."/>
            <person name="Santa Maria K.C."/>
            <person name="Allen S.E."/>
            <person name="Farag S."/>
            <person name="Shank E.A."/>
            <person name="Bowers A."/>
        </authorList>
    </citation>
    <scope>NUCLEOTIDE SEQUENCE [LARGE SCALE GENOMIC DNA]</scope>
    <source>
        <strain evidence="2 3">AFS092012</strain>
    </source>
</reference>
<name>A0AA91ZTJ6_9BACI</name>
<evidence type="ECO:0008006" key="4">
    <source>
        <dbReference type="Google" id="ProtNLM"/>
    </source>
</evidence>
<sequence>MVISFISSMLSFLAVILPFFFIIFGLRWVRFIYLNSEKQVKQNEKIIELLNEIKKQNMS</sequence>
<keyword evidence="1" id="KW-0812">Transmembrane</keyword>
<dbReference type="EMBL" id="NVOR01000026">
    <property type="protein sequence ID" value="PED82840.1"/>
    <property type="molecule type" value="Genomic_DNA"/>
</dbReference>
<organism evidence="2 3">
    <name type="scientific">Bacillus pseudomycoides</name>
    <dbReference type="NCBI Taxonomy" id="64104"/>
    <lineage>
        <taxon>Bacteria</taxon>
        <taxon>Bacillati</taxon>
        <taxon>Bacillota</taxon>
        <taxon>Bacilli</taxon>
        <taxon>Bacillales</taxon>
        <taxon>Bacillaceae</taxon>
        <taxon>Bacillus</taxon>
        <taxon>Bacillus cereus group</taxon>
    </lineage>
</organism>
<dbReference type="RefSeq" id="WP_097899872.1">
    <property type="nucleotide sequence ID" value="NZ_NVOR01000026.1"/>
</dbReference>
<keyword evidence="1" id="KW-1133">Transmembrane helix</keyword>
<proteinExistence type="predicted"/>
<protein>
    <recommendedName>
        <fullName evidence="4">DUF4083 domain-containing protein</fullName>
    </recommendedName>
</protein>